<dbReference type="Proteomes" id="UP000012101">
    <property type="component" value="Unassembled WGS sequence"/>
</dbReference>
<dbReference type="AlphaFoldDB" id="M6FNB0"/>
<sequence length="53" mass="6328">MNEKKVKIEDFFFQGHRKKLNSQKTRQKSDSNFVFLLKNKIQTATEVTGQPWK</sequence>
<reference evidence="1 2" key="1">
    <citation type="submission" date="2013-01" db="EMBL/GenBank/DDBJ databases">
        <authorList>
            <person name="Harkins D.M."/>
            <person name="Durkin A.S."/>
            <person name="Brinkac L.M."/>
            <person name="Haft D.H."/>
            <person name="Selengut J.D."/>
            <person name="Sanka R."/>
            <person name="DePew J."/>
            <person name="Purushe J."/>
            <person name="Hospenthal D.R."/>
            <person name="Murray C.K."/>
            <person name="Pimentel G."/>
            <person name="Wasfy M."/>
            <person name="Vinetz J.M."/>
            <person name="Sutton G.G."/>
            <person name="Nierman W.C."/>
            <person name="Fouts D.E."/>
        </authorList>
    </citation>
    <scope>NUCLEOTIDE SEQUENCE [LARGE SCALE GENOMIC DNA]</scope>
    <source>
        <strain evidence="1 2">2006001855</strain>
    </source>
</reference>
<accession>M6FNB0</accession>
<evidence type="ECO:0000313" key="2">
    <source>
        <dbReference type="Proteomes" id="UP000012101"/>
    </source>
</evidence>
<organism evidence="1 2">
    <name type="scientific">Leptospira weilii str. 2006001855</name>
    <dbReference type="NCBI Taxonomy" id="996804"/>
    <lineage>
        <taxon>Bacteria</taxon>
        <taxon>Pseudomonadati</taxon>
        <taxon>Spirochaetota</taxon>
        <taxon>Spirochaetia</taxon>
        <taxon>Leptospirales</taxon>
        <taxon>Leptospiraceae</taxon>
        <taxon>Leptospira</taxon>
    </lineage>
</organism>
<evidence type="ECO:0000313" key="1">
    <source>
        <dbReference type="EMBL" id="EMM74283.1"/>
    </source>
</evidence>
<protein>
    <submittedName>
        <fullName evidence="1">Uncharacterized protein</fullName>
    </submittedName>
</protein>
<name>M6FNB0_9LEPT</name>
<proteinExistence type="predicted"/>
<comment type="caution">
    <text evidence="1">The sequence shown here is derived from an EMBL/GenBank/DDBJ whole genome shotgun (WGS) entry which is preliminary data.</text>
</comment>
<dbReference type="EMBL" id="AFJM02000013">
    <property type="protein sequence ID" value="EMM74283.1"/>
    <property type="molecule type" value="Genomic_DNA"/>
</dbReference>
<gene>
    <name evidence="1" type="ORF">LEP1GSC038_4663</name>
</gene>